<gene>
    <name evidence="1" type="ORF">PR018_20350</name>
</gene>
<protein>
    <submittedName>
        <fullName evidence="1">Uncharacterized protein</fullName>
    </submittedName>
</protein>
<name>A0ABY8IQ69_9HYPH</name>
<evidence type="ECO:0000313" key="1">
    <source>
        <dbReference type="EMBL" id="WFS25873.1"/>
    </source>
</evidence>
<geneLocation type="plasmid" evidence="1 2">
    <name>unnamed1</name>
</geneLocation>
<reference evidence="1 2" key="1">
    <citation type="journal article" date="2019" name="Phytopathology">
        <title>A Novel Group of Rhizobium tumorigenes-Like Agrobacteria Associated with Crown Gall Disease of Rhododendron and Blueberry.</title>
        <authorList>
            <person name="Kuzmanovic N."/>
            <person name="Behrens P."/>
            <person name="Idczak E."/>
            <person name="Wagner S."/>
            <person name="Gotz M."/>
            <person name="Sproer C."/>
            <person name="Bunk B."/>
            <person name="Overmann J."/>
            <person name="Smalla K."/>
        </authorList>
    </citation>
    <scope>NUCLEOTIDE SEQUENCE [LARGE SCALE GENOMIC DNA]</scope>
    <source>
        <strain evidence="2">rho-6.2</strain>
    </source>
</reference>
<keyword evidence="1" id="KW-0614">Plasmid</keyword>
<sequence length="85" mass="9459">MLEPQWQLGDDRFGVRDGIDRDTVALEDFHDGFGHSVGIIGIGLAKSEIERGGSVLFRREISSKKLIALLSEVERFKRQAVQFGG</sequence>
<organism evidence="1 2">
    <name type="scientific">Rhizobium rhododendri</name>
    <dbReference type="NCBI Taxonomy" id="2506430"/>
    <lineage>
        <taxon>Bacteria</taxon>
        <taxon>Pseudomonadati</taxon>
        <taxon>Pseudomonadota</taxon>
        <taxon>Alphaproteobacteria</taxon>
        <taxon>Hyphomicrobiales</taxon>
        <taxon>Rhizobiaceae</taxon>
        <taxon>Rhizobium/Agrobacterium group</taxon>
        <taxon>Rhizobium</taxon>
    </lineage>
</organism>
<dbReference type="EMBL" id="CP117268">
    <property type="protein sequence ID" value="WFS25873.1"/>
    <property type="molecule type" value="Genomic_DNA"/>
</dbReference>
<evidence type="ECO:0000313" key="2">
    <source>
        <dbReference type="Proteomes" id="UP000318939"/>
    </source>
</evidence>
<dbReference type="Proteomes" id="UP000318939">
    <property type="component" value="Plasmid unnamed1"/>
</dbReference>
<accession>A0ABY8IQ69</accession>
<reference evidence="1 2" key="2">
    <citation type="journal article" date="2023" name="MicrobiologyOpen">
        <title>Genomics of the tumorigenes clade of the family Rhizobiaceae and description of Rhizobium rhododendri sp. nov.</title>
        <authorList>
            <person name="Kuzmanovic N."/>
            <person name="diCenzo G.C."/>
            <person name="Bunk B."/>
            <person name="Sproeer C."/>
            <person name="Fruehling A."/>
            <person name="Neumann-Schaal M."/>
            <person name="Overmann J."/>
            <person name="Smalla K."/>
        </authorList>
    </citation>
    <scope>NUCLEOTIDE SEQUENCE [LARGE SCALE GENOMIC DNA]</scope>
    <source>
        <strain evidence="2">rho-6.2</strain>
        <plasmid evidence="1 2">unnamed1</plasmid>
    </source>
</reference>
<proteinExistence type="predicted"/>
<keyword evidence="2" id="KW-1185">Reference proteome</keyword>